<keyword evidence="2" id="KW-1185">Reference proteome</keyword>
<dbReference type="AlphaFoldDB" id="A0A5Q4ZAM2"/>
<dbReference type="EMBL" id="LR699553">
    <property type="protein sequence ID" value="VVD27114.1"/>
    <property type="molecule type" value="Genomic_DNA"/>
</dbReference>
<organism evidence="1 2">
    <name type="scientific">Paraburkholderia dioscoreae</name>
    <dbReference type="NCBI Taxonomy" id="2604047"/>
    <lineage>
        <taxon>Bacteria</taxon>
        <taxon>Pseudomonadati</taxon>
        <taxon>Pseudomonadota</taxon>
        <taxon>Betaproteobacteria</taxon>
        <taxon>Burkholderiales</taxon>
        <taxon>Burkholderiaceae</taxon>
        <taxon>Paraburkholderia</taxon>
    </lineage>
</organism>
<dbReference type="Gene3D" id="3.30.160.390">
    <property type="entry name" value="Integrase, DNA-binding domain"/>
    <property type="match status" value="1"/>
</dbReference>
<dbReference type="InterPro" id="IPR038488">
    <property type="entry name" value="Integrase_DNA-bd_sf"/>
</dbReference>
<proteinExistence type="predicted"/>
<accession>A0A5Q4ZAM2</accession>
<dbReference type="RefSeq" id="WP_165184509.1">
    <property type="nucleotide sequence ID" value="NZ_LR699553.1"/>
</dbReference>
<name>A0A5Q4ZAM2_9BURK</name>
<dbReference type="KEGG" id="pdio:PDMSB3_0652"/>
<sequence>MKEGATDRQRDIYDDQITGFGVRVMPRGKKATAEPAISFIYRWTRPDGTQGRVTVGKVADGMDAKRARERVLDQIRRTDLTTDTPAVRDAVQTWEKDHVTASR</sequence>
<reference evidence="1 2" key="1">
    <citation type="submission" date="2019-08" db="EMBL/GenBank/DDBJ databases">
        <authorList>
            <person name="Herpell B J."/>
        </authorList>
    </citation>
    <scope>NUCLEOTIDE SEQUENCE [LARGE SCALE GENOMIC DNA]</scope>
    <source>
        <strain evidence="2">Msb3</strain>
    </source>
</reference>
<dbReference type="Proteomes" id="UP000325811">
    <property type="component" value="Chromosome I"/>
</dbReference>
<evidence type="ECO:0000313" key="1">
    <source>
        <dbReference type="EMBL" id="VVD27114.1"/>
    </source>
</evidence>
<evidence type="ECO:0000313" key="2">
    <source>
        <dbReference type="Proteomes" id="UP000325811"/>
    </source>
</evidence>
<protein>
    <submittedName>
        <fullName evidence="1">Integrase family protein</fullName>
    </submittedName>
</protein>
<gene>
    <name evidence="1" type="ORF">PDMSB3_0652</name>
</gene>